<reference evidence="7" key="1">
    <citation type="journal article" date="2016" name="Nat. Commun.">
        <title>The channel catfish genome sequence provides insights into the evolution of scale formation in teleosts.</title>
        <authorList>
            <person name="Liu Z."/>
            <person name="Liu S."/>
            <person name="Yao J."/>
            <person name="Bao L."/>
            <person name="Zhang J."/>
            <person name="Li Y."/>
            <person name="Jiang C."/>
            <person name="Sun L."/>
            <person name="Wang R."/>
            <person name="Zhang Y."/>
            <person name="Zhou T."/>
            <person name="Zeng Q."/>
            <person name="Fu Q."/>
            <person name="Gao S."/>
            <person name="Li N."/>
            <person name="Koren S."/>
            <person name="Jiang Y."/>
            <person name="Zimin A."/>
            <person name="Xu P."/>
            <person name="Phillippy A.M."/>
            <person name="Geng X."/>
            <person name="Song L."/>
            <person name="Sun F."/>
            <person name="Li C."/>
            <person name="Wang X."/>
            <person name="Chen A."/>
            <person name="Jin Y."/>
            <person name="Yuan Z."/>
            <person name="Yang Y."/>
            <person name="Tan S."/>
            <person name="Peatman E."/>
            <person name="Lu J."/>
            <person name="Qin Z."/>
            <person name="Dunham R."/>
            <person name="Li Z."/>
            <person name="Sonstegard T."/>
            <person name="Feng J."/>
            <person name="Danzmann R.G."/>
            <person name="Schroeder S."/>
            <person name="Scheffler B."/>
            <person name="Duke M.V."/>
            <person name="Ballard L."/>
            <person name="Kucuktas H."/>
            <person name="Kaltenboeck L."/>
            <person name="Liu H."/>
            <person name="Armbruster J."/>
            <person name="Xie Y."/>
            <person name="Kirby M.L."/>
            <person name="Tian Y."/>
            <person name="Flanagan M.E."/>
            <person name="Mu W."/>
            <person name="Waldbieser G.C."/>
        </authorList>
    </citation>
    <scope>NUCLEOTIDE SEQUENCE [LARGE SCALE GENOMIC DNA]</scope>
    <source>
        <strain evidence="7">SDA103</strain>
    </source>
</reference>
<gene>
    <name evidence="8" type="primary">LOC108259766</name>
</gene>
<feature type="domain" description="PLD phosphodiesterase" evidence="6">
    <location>
        <begin position="512"/>
        <end position="539"/>
    </location>
</feature>
<dbReference type="GO" id="GO:0004630">
    <property type="term" value="F:phospholipase D activity"/>
    <property type="evidence" value="ECO:0007669"/>
    <property type="project" value="UniProtKB-EC"/>
</dbReference>
<dbReference type="RefSeq" id="XP_017314981.3">
    <property type="nucleotide sequence ID" value="XM_017459492.3"/>
</dbReference>
<dbReference type="KEGG" id="ipu:108259766"/>
<dbReference type="SMART" id="SM00155">
    <property type="entry name" value="PLDc"/>
    <property type="match status" value="2"/>
</dbReference>
<organism evidence="7 8">
    <name type="scientific">Ictalurus punctatus</name>
    <name type="common">Channel catfish</name>
    <name type="synonym">Silurus punctatus</name>
    <dbReference type="NCBI Taxonomy" id="7998"/>
    <lineage>
        <taxon>Eukaryota</taxon>
        <taxon>Metazoa</taxon>
        <taxon>Chordata</taxon>
        <taxon>Craniata</taxon>
        <taxon>Vertebrata</taxon>
        <taxon>Euteleostomi</taxon>
        <taxon>Actinopterygii</taxon>
        <taxon>Neopterygii</taxon>
        <taxon>Teleostei</taxon>
        <taxon>Ostariophysi</taxon>
        <taxon>Siluriformes</taxon>
        <taxon>Ictaluridae</taxon>
        <taxon>Ictalurus</taxon>
    </lineage>
</organism>
<proteinExistence type="predicted"/>
<dbReference type="STRING" id="7998.ENSIPUP00000029004"/>
<keyword evidence="3" id="KW-0378">Hydrolase</keyword>
<dbReference type="EC" id="3.1.4.4" evidence="1"/>
<dbReference type="Proteomes" id="UP000221080">
    <property type="component" value="Chromosome 28"/>
</dbReference>
<reference evidence="8" key="2">
    <citation type="submission" date="2025-08" db="UniProtKB">
        <authorList>
            <consortium name="RefSeq"/>
        </authorList>
    </citation>
    <scope>IDENTIFICATION</scope>
    <source>
        <tissue evidence="8">Blood</tissue>
    </source>
</reference>
<dbReference type="PANTHER" id="PTHR18896:SF121">
    <property type="entry name" value="PHOSPHOLIPASE D2"/>
    <property type="match status" value="1"/>
</dbReference>
<accession>A0A2D0QB92</accession>
<dbReference type="GO" id="GO:0060627">
    <property type="term" value="P:regulation of vesicle-mediated transport"/>
    <property type="evidence" value="ECO:0007669"/>
    <property type="project" value="TreeGrafter"/>
</dbReference>
<keyword evidence="5" id="KW-0443">Lipid metabolism</keyword>
<dbReference type="PANTHER" id="PTHR18896">
    <property type="entry name" value="PHOSPHOLIPASE D"/>
    <property type="match status" value="1"/>
</dbReference>
<dbReference type="GO" id="GO:0035556">
    <property type="term" value="P:intracellular signal transduction"/>
    <property type="evidence" value="ECO:0007669"/>
    <property type="project" value="InterPro"/>
</dbReference>
<evidence type="ECO:0000313" key="8">
    <source>
        <dbReference type="RefSeq" id="XP_017314981.3"/>
    </source>
</evidence>
<keyword evidence="4" id="KW-0442">Lipid degradation</keyword>
<feature type="domain" description="PLD phosphodiesterase" evidence="6">
    <location>
        <begin position="184"/>
        <end position="211"/>
    </location>
</feature>
<dbReference type="CDD" id="cd09138">
    <property type="entry name" value="PLDc_vPLD1_2_yPLD_like_1"/>
    <property type="match status" value="1"/>
</dbReference>
<evidence type="ECO:0000256" key="5">
    <source>
        <dbReference type="ARBA" id="ARBA00023098"/>
    </source>
</evidence>
<dbReference type="CDD" id="cd09141">
    <property type="entry name" value="PLDc_vPLD1_2_yPLD_like_2"/>
    <property type="match status" value="1"/>
</dbReference>
<dbReference type="PIRSF" id="PIRSF009376">
    <property type="entry name" value="Phospholipase_D_euk"/>
    <property type="match status" value="1"/>
</dbReference>
<evidence type="ECO:0000256" key="3">
    <source>
        <dbReference type="ARBA" id="ARBA00022801"/>
    </source>
</evidence>
<name>A0A2D0QB92_ICTPU</name>
<dbReference type="PROSITE" id="PS50035">
    <property type="entry name" value="PLD"/>
    <property type="match status" value="2"/>
</dbReference>
<dbReference type="AlphaFoldDB" id="A0A2D0QB92"/>
<protein>
    <recommendedName>
        <fullName evidence="1">phospholipase D</fullName>
        <ecNumber evidence="1">3.1.4.4</ecNumber>
    </recommendedName>
</protein>
<dbReference type="OrthoDB" id="14911at2759"/>
<dbReference type="GeneID" id="108259766"/>
<dbReference type="InterPro" id="IPR001736">
    <property type="entry name" value="PLipase_D/transphosphatidylase"/>
</dbReference>
<keyword evidence="2" id="KW-0677">Repeat</keyword>
<dbReference type="GO" id="GO:0009395">
    <property type="term" value="P:phospholipid catabolic process"/>
    <property type="evidence" value="ECO:0007669"/>
    <property type="project" value="TreeGrafter"/>
</dbReference>
<evidence type="ECO:0000313" key="7">
    <source>
        <dbReference type="Proteomes" id="UP000221080"/>
    </source>
</evidence>
<dbReference type="Gene3D" id="3.30.870.10">
    <property type="entry name" value="Endonuclease Chain A"/>
    <property type="match status" value="2"/>
</dbReference>
<dbReference type="GO" id="GO:0006654">
    <property type="term" value="P:phosphatidic acid biosynthetic process"/>
    <property type="evidence" value="ECO:0007669"/>
    <property type="project" value="InterPro"/>
</dbReference>
<keyword evidence="7" id="KW-1185">Reference proteome</keyword>
<dbReference type="InterPro" id="IPR015679">
    <property type="entry name" value="PLipase_D_fam"/>
</dbReference>
<evidence type="ECO:0000256" key="4">
    <source>
        <dbReference type="ARBA" id="ARBA00022963"/>
    </source>
</evidence>
<sequence length="695" mass="78902">MKNCSSSFWEAKVCVCVCVRVCVCVCVVGHSELTIKCSSYRQARWWKEEIQRLSLDCDFLKTRHLGCFAPPRPNSVTKWYVNGSGYFADLTDALEKAEEEIFITDWWLSPKIFLKERPAQNNQWRLDQILKCKAEAGVKVYVLLYKEVPFTVSTDSKYSKRTLMDLHNNIKVMRHPNHVTSGVFLWSHHEKMVAIDQSKAFMGGLDLAFGRWDDSNYRLTDVLVSGTDIQGACSVPKTKRKAVTGGADDKNTLLWLGKDYNNFFMKDWTQIDKPFEDIVDRTMVPRIPWRDLGAVVHGKAASDLSRHFIQRWNFTKNSKMKSKATIYPYLLPKSHSTAAFSDSDRPSGEPEEDKATVQVLRSVGLWSAGTSECSIQKAYIETIKNIQHYVYIENQFFIRVDETAGTSAAVETPVMSKGITDVIVDRILLAHEYEVYRVFLVIPLLPGVKGDISKGGSTNMCAIMHHTYSTINRGEGSIIKRLEKKMEDKWTQYFSVCSVRTHSELNGKPISELMYVHSKLLIADDLCYIIGSANINDRSMMGDRDSELAVLVVDNAMVQSRMNEGEYNAGSLTLALRKECFRVLLGSDSNPTINIDNPVSDNFFNELWNKTARENTSTYERVFECLHSDSIHSLCELQEHVKTDTLAQSDPEMAAKDVRSICGILVYFPLDFLCEENLLPPAVSKEGMLPEKVWT</sequence>
<dbReference type="SUPFAM" id="SSF56024">
    <property type="entry name" value="Phospholipase D/nuclease"/>
    <property type="match status" value="2"/>
</dbReference>
<evidence type="ECO:0000256" key="2">
    <source>
        <dbReference type="ARBA" id="ARBA00022737"/>
    </source>
</evidence>
<evidence type="ECO:0000256" key="1">
    <source>
        <dbReference type="ARBA" id="ARBA00012027"/>
    </source>
</evidence>
<dbReference type="InterPro" id="IPR016555">
    <property type="entry name" value="PLipase_D_euk"/>
</dbReference>
<evidence type="ECO:0000259" key="6">
    <source>
        <dbReference type="PROSITE" id="PS50035"/>
    </source>
</evidence>